<keyword evidence="5 6" id="KW-0472">Membrane</keyword>
<gene>
    <name evidence="7" type="ORF">FXN63_01890</name>
</gene>
<evidence type="ECO:0000256" key="1">
    <source>
        <dbReference type="ARBA" id="ARBA00004651"/>
    </source>
</evidence>
<dbReference type="InterPro" id="IPR003740">
    <property type="entry name" value="YitT"/>
</dbReference>
<keyword evidence="2" id="KW-1003">Cell membrane</keyword>
<evidence type="ECO:0000256" key="2">
    <source>
        <dbReference type="ARBA" id="ARBA00022475"/>
    </source>
</evidence>
<feature type="transmembrane region" description="Helical" evidence="6">
    <location>
        <begin position="131"/>
        <end position="149"/>
    </location>
</feature>
<protein>
    <submittedName>
        <fullName evidence="7">YitT family protein</fullName>
    </submittedName>
</protein>
<dbReference type="EMBL" id="CP043046">
    <property type="protein sequence ID" value="QEI04730.1"/>
    <property type="molecule type" value="Genomic_DNA"/>
</dbReference>
<evidence type="ECO:0000256" key="4">
    <source>
        <dbReference type="ARBA" id="ARBA00022989"/>
    </source>
</evidence>
<feature type="transmembrane region" description="Helical" evidence="6">
    <location>
        <begin position="178"/>
        <end position="211"/>
    </location>
</feature>
<evidence type="ECO:0000256" key="6">
    <source>
        <dbReference type="SAM" id="Phobius"/>
    </source>
</evidence>
<proteinExistence type="predicted"/>
<feature type="transmembrane region" description="Helical" evidence="6">
    <location>
        <begin position="68"/>
        <end position="89"/>
    </location>
</feature>
<dbReference type="PANTHER" id="PTHR33545">
    <property type="entry name" value="UPF0750 MEMBRANE PROTEIN YITT-RELATED"/>
    <property type="match status" value="1"/>
</dbReference>
<keyword evidence="3 6" id="KW-0812">Transmembrane</keyword>
<evidence type="ECO:0000256" key="5">
    <source>
        <dbReference type="ARBA" id="ARBA00023136"/>
    </source>
</evidence>
<name>A0A5C0AUZ3_9BURK</name>
<accession>A0A5C0AUZ3</accession>
<comment type="subcellular location">
    <subcellularLocation>
        <location evidence="1">Cell membrane</location>
        <topology evidence="1">Multi-pass membrane protein</topology>
    </subcellularLocation>
</comment>
<keyword evidence="8" id="KW-1185">Reference proteome</keyword>
<evidence type="ECO:0000313" key="7">
    <source>
        <dbReference type="EMBL" id="QEI04730.1"/>
    </source>
</evidence>
<dbReference type="KEGG" id="pacr:FXN63_01890"/>
<dbReference type="Pfam" id="PF02588">
    <property type="entry name" value="YitT_membrane"/>
    <property type="match status" value="1"/>
</dbReference>
<dbReference type="GO" id="GO:0005886">
    <property type="term" value="C:plasma membrane"/>
    <property type="evidence" value="ECO:0007669"/>
    <property type="project" value="UniProtKB-SubCell"/>
</dbReference>
<dbReference type="InterPro" id="IPR051461">
    <property type="entry name" value="UPF0750_membrane"/>
</dbReference>
<dbReference type="Proteomes" id="UP000325161">
    <property type="component" value="Chromosome"/>
</dbReference>
<organism evidence="7 8">
    <name type="scientific">Pigmentiphaga aceris</name>
    <dbReference type="NCBI Taxonomy" id="1940612"/>
    <lineage>
        <taxon>Bacteria</taxon>
        <taxon>Pseudomonadati</taxon>
        <taxon>Pseudomonadota</taxon>
        <taxon>Betaproteobacteria</taxon>
        <taxon>Burkholderiales</taxon>
        <taxon>Alcaligenaceae</taxon>
        <taxon>Pigmentiphaga</taxon>
    </lineage>
</organism>
<sequence>MTRYRKLPLTSSASAAAPLQAGRRAPSISHSRREDLFAIVIGTLFVSFGITLYGQAGLVTGSTAGMAFLLHYATGLPFGVGFFLINLPFYAFAVIRMGWNFALRTFCSVALVSAFSLVHPKFVQFNGAEPFYTAIFGGLLIGTGSIVLFRHRASLGGVNIVALYVQDKFGFPAGKLQMCVDICVVFAALFVVSPMAILASIIGAVALNLVIAMNHKPGRYMGI</sequence>
<reference evidence="7 8" key="1">
    <citation type="submission" date="2019-08" db="EMBL/GenBank/DDBJ databases">
        <title>Amphibian skin-associated Pigmentiphaga: genome sequence and occurrence across geography and hosts.</title>
        <authorList>
            <person name="Bletz M.C."/>
            <person name="Bunk B."/>
            <person name="Sproeer C."/>
            <person name="Biwer P."/>
            <person name="Reiter S."/>
            <person name="Rabemananjara F.C.E."/>
            <person name="Schulz S."/>
            <person name="Overmann J."/>
            <person name="Vences M."/>
        </authorList>
    </citation>
    <scope>NUCLEOTIDE SEQUENCE [LARGE SCALE GENOMIC DNA]</scope>
    <source>
        <strain evidence="7 8">Mada1488</strain>
    </source>
</reference>
<keyword evidence="4 6" id="KW-1133">Transmembrane helix</keyword>
<feature type="transmembrane region" description="Helical" evidence="6">
    <location>
        <begin position="101"/>
        <end position="119"/>
    </location>
</feature>
<dbReference type="OrthoDB" id="3296441at2"/>
<evidence type="ECO:0000313" key="8">
    <source>
        <dbReference type="Proteomes" id="UP000325161"/>
    </source>
</evidence>
<evidence type="ECO:0000256" key="3">
    <source>
        <dbReference type="ARBA" id="ARBA00022692"/>
    </source>
</evidence>
<dbReference type="PANTHER" id="PTHR33545:SF5">
    <property type="entry name" value="UPF0750 MEMBRANE PROTEIN YITT"/>
    <property type="match status" value="1"/>
</dbReference>
<feature type="transmembrane region" description="Helical" evidence="6">
    <location>
        <begin position="36"/>
        <end position="56"/>
    </location>
</feature>
<dbReference type="AlphaFoldDB" id="A0A5C0AUZ3"/>